<dbReference type="PANTHER" id="PTHR38011">
    <property type="entry name" value="DIHYDROFOLATE REDUCTASE FAMILY PROTEIN (AFU_ORTHOLOGUE AFUA_8G06820)"/>
    <property type="match status" value="1"/>
</dbReference>
<gene>
    <name evidence="2" type="ORF">EBN03_24410</name>
</gene>
<dbReference type="AlphaFoldDB" id="A0A3M2L293"/>
<dbReference type="InterPro" id="IPR050765">
    <property type="entry name" value="Riboflavin_Biosynth_HTPR"/>
</dbReference>
<evidence type="ECO:0000313" key="2">
    <source>
        <dbReference type="EMBL" id="RMI29935.1"/>
    </source>
</evidence>
<name>A0A3M2L293_9NOCA</name>
<feature type="domain" description="Bacterial bifunctional deaminase-reductase C-terminal" evidence="1">
    <location>
        <begin position="7"/>
        <end position="187"/>
    </location>
</feature>
<dbReference type="Gene3D" id="3.40.430.10">
    <property type="entry name" value="Dihydrofolate Reductase, subunit A"/>
    <property type="match status" value="1"/>
</dbReference>
<dbReference type="Proteomes" id="UP000279275">
    <property type="component" value="Unassembled WGS sequence"/>
</dbReference>
<dbReference type="PANTHER" id="PTHR38011:SF2">
    <property type="entry name" value="BIFUNCTIONAL DEAMINASE-REDUCTASE DOMAIN PROTEIN"/>
    <property type="match status" value="1"/>
</dbReference>
<reference evidence="2 3" key="1">
    <citation type="submission" date="2018-10" db="EMBL/GenBank/DDBJ databases">
        <title>Isolation from cow dung.</title>
        <authorList>
            <person name="Ling L."/>
        </authorList>
    </citation>
    <scope>NUCLEOTIDE SEQUENCE [LARGE SCALE GENOMIC DNA]</scope>
    <source>
        <strain evidence="2 3">NEAU-LL90</strain>
    </source>
</reference>
<evidence type="ECO:0000259" key="1">
    <source>
        <dbReference type="Pfam" id="PF01872"/>
    </source>
</evidence>
<dbReference type="RefSeq" id="WP_122190449.1">
    <property type="nucleotide sequence ID" value="NZ_RFFH01000012.1"/>
</dbReference>
<organism evidence="2 3">
    <name type="scientific">Nocardia stercoris</name>
    <dbReference type="NCBI Taxonomy" id="2483361"/>
    <lineage>
        <taxon>Bacteria</taxon>
        <taxon>Bacillati</taxon>
        <taxon>Actinomycetota</taxon>
        <taxon>Actinomycetes</taxon>
        <taxon>Mycobacteriales</taxon>
        <taxon>Nocardiaceae</taxon>
        <taxon>Nocardia</taxon>
    </lineage>
</organism>
<evidence type="ECO:0000313" key="3">
    <source>
        <dbReference type="Proteomes" id="UP000279275"/>
    </source>
</evidence>
<dbReference type="InterPro" id="IPR002734">
    <property type="entry name" value="RibDG_C"/>
</dbReference>
<proteinExistence type="predicted"/>
<dbReference type="GO" id="GO:0008703">
    <property type="term" value="F:5-amino-6-(5-phosphoribosylamino)uracil reductase activity"/>
    <property type="evidence" value="ECO:0007669"/>
    <property type="project" value="InterPro"/>
</dbReference>
<dbReference type="SUPFAM" id="SSF53597">
    <property type="entry name" value="Dihydrofolate reductase-like"/>
    <property type="match status" value="1"/>
</dbReference>
<dbReference type="InterPro" id="IPR024072">
    <property type="entry name" value="DHFR-like_dom_sf"/>
</dbReference>
<dbReference type="GO" id="GO:0009231">
    <property type="term" value="P:riboflavin biosynthetic process"/>
    <property type="evidence" value="ECO:0007669"/>
    <property type="project" value="InterPro"/>
</dbReference>
<dbReference type="Pfam" id="PF01872">
    <property type="entry name" value="RibD_C"/>
    <property type="match status" value="1"/>
</dbReference>
<comment type="caution">
    <text evidence="2">The sequence shown here is derived from an EMBL/GenBank/DDBJ whole genome shotgun (WGS) entry which is preliminary data.</text>
</comment>
<sequence>MGRIAAVVSVSLDGVMQGPGRADEDTRGGFTHGGWAQGYADPEQGRVIGEHMAAFGGGLLFGRRTYEDFYGVWPHRTDNPFTEVLDRTDKYVCTRTQSGPLPWQNSILLAGDAVASVGRLRAEQPELELVVLGSGQLLRALMGAGMIDEYLLQIHPLVLGSGQRLFDAVETSALRLTDSVTTTTGVVMATYRPAEQE</sequence>
<protein>
    <submittedName>
        <fullName evidence="2">Dihydrofolate reductase</fullName>
    </submittedName>
</protein>
<dbReference type="OrthoDB" id="7342392at2"/>
<keyword evidence="3" id="KW-1185">Reference proteome</keyword>
<dbReference type="EMBL" id="RFFH01000012">
    <property type="protein sequence ID" value="RMI29935.1"/>
    <property type="molecule type" value="Genomic_DNA"/>
</dbReference>
<accession>A0A3M2L293</accession>